<proteinExistence type="predicted"/>
<reference evidence="1" key="1">
    <citation type="journal article" date="2021" name="Proc. Natl. Acad. Sci. U.S.A.">
        <title>A Catalog of Tens of Thousands of Viruses from Human Metagenomes Reveals Hidden Associations with Chronic Diseases.</title>
        <authorList>
            <person name="Tisza M.J."/>
            <person name="Buck C.B."/>
        </authorList>
    </citation>
    <scope>NUCLEOTIDE SEQUENCE</scope>
    <source>
        <strain evidence="1">CtbBv3</strain>
    </source>
</reference>
<name>A0A8S5NJI4_9CAUD</name>
<sequence length="80" mass="9033">MDSNKFMEVVSKHIDQNFNSNNQLVEYVVSELSSLDLNLNTEQTQHIVNIIEYVSKSTSKSTIVTLVNSMIELGILKSDN</sequence>
<accession>A0A8S5NJI4</accession>
<dbReference type="EMBL" id="BK015175">
    <property type="protein sequence ID" value="DAD94243.1"/>
    <property type="molecule type" value="Genomic_DNA"/>
</dbReference>
<protein>
    <submittedName>
        <fullName evidence="1">Uncharacterized protein</fullName>
    </submittedName>
</protein>
<evidence type="ECO:0000313" key="1">
    <source>
        <dbReference type="EMBL" id="DAD94243.1"/>
    </source>
</evidence>
<organism evidence="1">
    <name type="scientific">Siphoviridae sp. ctbBv3</name>
    <dbReference type="NCBI Taxonomy" id="2826392"/>
    <lineage>
        <taxon>Viruses</taxon>
        <taxon>Duplodnaviria</taxon>
        <taxon>Heunggongvirae</taxon>
        <taxon>Uroviricota</taxon>
        <taxon>Caudoviricetes</taxon>
    </lineage>
</organism>